<sequence>MTPTQVKELEKKVKEAVESDPDGKNISRIYLFGSFLHGDPKPDSDVDLLFESNKTFSLFQIVDIQDNLSRQLGRKVDLIPKDSLDKYIKDDVLSEAKKIYDNG</sequence>
<comment type="caution">
    <text evidence="11">The sequence shown here is derived from an EMBL/GenBank/DDBJ whole genome shotgun (WGS) entry which is preliminary data.</text>
</comment>
<evidence type="ECO:0000313" key="11">
    <source>
        <dbReference type="EMBL" id="KKP87884.1"/>
    </source>
</evidence>
<evidence type="ECO:0000256" key="1">
    <source>
        <dbReference type="ARBA" id="ARBA00001946"/>
    </source>
</evidence>
<keyword evidence="3" id="KW-0808">Transferase</keyword>
<evidence type="ECO:0000256" key="4">
    <source>
        <dbReference type="ARBA" id="ARBA00022695"/>
    </source>
</evidence>
<dbReference type="InterPro" id="IPR043519">
    <property type="entry name" value="NT_sf"/>
</dbReference>
<keyword evidence="7" id="KW-0067">ATP-binding</keyword>
<dbReference type="GO" id="GO:0005524">
    <property type="term" value="F:ATP binding"/>
    <property type="evidence" value="ECO:0007669"/>
    <property type="project" value="UniProtKB-KW"/>
</dbReference>
<evidence type="ECO:0000259" key="10">
    <source>
        <dbReference type="Pfam" id="PF01909"/>
    </source>
</evidence>
<dbReference type="Pfam" id="PF01909">
    <property type="entry name" value="NTP_transf_2"/>
    <property type="match status" value="1"/>
</dbReference>
<proteinExistence type="inferred from homology"/>
<dbReference type="SUPFAM" id="SSF81301">
    <property type="entry name" value="Nucleotidyltransferase"/>
    <property type="match status" value="1"/>
</dbReference>
<reference evidence="11 12" key="1">
    <citation type="journal article" date="2015" name="Nature">
        <title>rRNA introns, odd ribosomes, and small enigmatic genomes across a large radiation of phyla.</title>
        <authorList>
            <person name="Brown C.T."/>
            <person name="Hug L.A."/>
            <person name="Thomas B.C."/>
            <person name="Sharon I."/>
            <person name="Castelle C.J."/>
            <person name="Singh A."/>
            <person name="Wilkins M.J."/>
            <person name="Williams K.H."/>
            <person name="Banfield J.F."/>
        </authorList>
    </citation>
    <scope>NUCLEOTIDE SEQUENCE [LARGE SCALE GENOMIC DNA]</scope>
</reference>
<dbReference type="GO" id="GO:0046872">
    <property type="term" value="F:metal ion binding"/>
    <property type="evidence" value="ECO:0007669"/>
    <property type="project" value="UniProtKB-KW"/>
</dbReference>
<dbReference type="InterPro" id="IPR002934">
    <property type="entry name" value="Polymerase_NTP_transf_dom"/>
</dbReference>
<comment type="similarity">
    <text evidence="9">Belongs to the MntA antitoxin family.</text>
</comment>
<evidence type="ECO:0000256" key="8">
    <source>
        <dbReference type="ARBA" id="ARBA00022842"/>
    </source>
</evidence>
<evidence type="ECO:0000256" key="5">
    <source>
        <dbReference type="ARBA" id="ARBA00022723"/>
    </source>
</evidence>
<dbReference type="Proteomes" id="UP000034316">
    <property type="component" value="Unassembled WGS sequence"/>
</dbReference>
<gene>
    <name evidence="11" type="ORF">UR93_C0029G0010</name>
</gene>
<evidence type="ECO:0000256" key="2">
    <source>
        <dbReference type="ARBA" id="ARBA00022649"/>
    </source>
</evidence>
<dbReference type="PANTHER" id="PTHR33571">
    <property type="entry name" value="SSL8005 PROTEIN"/>
    <property type="match status" value="1"/>
</dbReference>
<dbReference type="CDD" id="cd05403">
    <property type="entry name" value="NT_KNTase_like"/>
    <property type="match status" value="1"/>
</dbReference>
<keyword evidence="4" id="KW-0548">Nucleotidyltransferase</keyword>
<dbReference type="GO" id="GO:0016779">
    <property type="term" value="F:nucleotidyltransferase activity"/>
    <property type="evidence" value="ECO:0007669"/>
    <property type="project" value="UniProtKB-KW"/>
</dbReference>
<evidence type="ECO:0000256" key="3">
    <source>
        <dbReference type="ARBA" id="ARBA00022679"/>
    </source>
</evidence>
<keyword evidence="2" id="KW-1277">Toxin-antitoxin system</keyword>
<evidence type="ECO:0000256" key="6">
    <source>
        <dbReference type="ARBA" id="ARBA00022741"/>
    </source>
</evidence>
<evidence type="ECO:0000256" key="9">
    <source>
        <dbReference type="ARBA" id="ARBA00038276"/>
    </source>
</evidence>
<dbReference type="EMBL" id="LBRB01000029">
    <property type="protein sequence ID" value="KKP87884.1"/>
    <property type="molecule type" value="Genomic_DNA"/>
</dbReference>
<keyword evidence="5" id="KW-0479">Metal-binding</keyword>
<keyword evidence="8" id="KW-0460">Magnesium</keyword>
<dbReference type="AlphaFoldDB" id="A0A0G0D0Q0"/>
<protein>
    <submittedName>
        <fullName evidence="11">Polymerase, beta domain protein region protein</fullName>
    </submittedName>
</protein>
<dbReference type="STRING" id="1618333.UR93_C0029G0010"/>
<accession>A0A0G0D0Q0</accession>
<keyword evidence="6" id="KW-0547">Nucleotide-binding</keyword>
<organism evidence="11 12">
    <name type="scientific">Berkelbacteria bacterium GW2011_GWA2_35_9</name>
    <dbReference type="NCBI Taxonomy" id="1618333"/>
    <lineage>
        <taxon>Bacteria</taxon>
        <taxon>Candidatus Berkelbacteria</taxon>
    </lineage>
</organism>
<comment type="cofactor">
    <cofactor evidence="1">
        <name>Mg(2+)</name>
        <dbReference type="ChEBI" id="CHEBI:18420"/>
    </cofactor>
</comment>
<evidence type="ECO:0000256" key="7">
    <source>
        <dbReference type="ARBA" id="ARBA00022840"/>
    </source>
</evidence>
<name>A0A0G0D0Q0_9BACT</name>
<dbReference type="InterPro" id="IPR052038">
    <property type="entry name" value="Type-VII_TA_antitoxin"/>
</dbReference>
<feature type="domain" description="Polymerase nucleotidyl transferase" evidence="10">
    <location>
        <begin position="11"/>
        <end position="98"/>
    </location>
</feature>
<evidence type="ECO:0000313" key="12">
    <source>
        <dbReference type="Proteomes" id="UP000034316"/>
    </source>
</evidence>
<dbReference type="PANTHER" id="PTHR33571:SF14">
    <property type="entry name" value="PROTEIN ADENYLYLTRANSFERASE MJ0435-RELATED"/>
    <property type="match status" value="1"/>
</dbReference>
<dbReference type="Gene3D" id="3.30.460.10">
    <property type="entry name" value="Beta Polymerase, domain 2"/>
    <property type="match status" value="1"/>
</dbReference>